<comment type="caution">
    <text evidence="2">The sequence shown here is derived from an EMBL/GenBank/DDBJ whole genome shotgun (WGS) entry which is preliminary data.</text>
</comment>
<dbReference type="AlphaFoldDB" id="A0AAD7UC08"/>
<organism evidence="2 3">
    <name type="scientific">Chrysophaeum taylorii</name>
    <dbReference type="NCBI Taxonomy" id="2483200"/>
    <lineage>
        <taxon>Eukaryota</taxon>
        <taxon>Sar</taxon>
        <taxon>Stramenopiles</taxon>
        <taxon>Ochrophyta</taxon>
        <taxon>Pelagophyceae</taxon>
        <taxon>Pelagomonadales</taxon>
        <taxon>Pelagomonadaceae</taxon>
        <taxon>Chrysophaeum</taxon>
    </lineage>
</organism>
<feature type="compositionally biased region" description="Basic and acidic residues" evidence="1">
    <location>
        <begin position="53"/>
        <end position="64"/>
    </location>
</feature>
<feature type="region of interest" description="Disordered" evidence="1">
    <location>
        <begin position="98"/>
        <end position="184"/>
    </location>
</feature>
<evidence type="ECO:0000256" key="1">
    <source>
        <dbReference type="SAM" id="MobiDB-lite"/>
    </source>
</evidence>
<feature type="compositionally biased region" description="Basic and acidic residues" evidence="1">
    <location>
        <begin position="132"/>
        <end position="160"/>
    </location>
</feature>
<feature type="region of interest" description="Disordered" evidence="1">
    <location>
        <begin position="223"/>
        <end position="257"/>
    </location>
</feature>
<dbReference type="EMBL" id="JAQMWT010000388">
    <property type="protein sequence ID" value="KAJ8602207.1"/>
    <property type="molecule type" value="Genomic_DNA"/>
</dbReference>
<gene>
    <name evidence="2" type="ORF">CTAYLR_003623</name>
</gene>
<name>A0AAD7UC08_9STRA</name>
<evidence type="ECO:0000313" key="3">
    <source>
        <dbReference type="Proteomes" id="UP001230188"/>
    </source>
</evidence>
<feature type="region of interest" description="Disordered" evidence="1">
    <location>
        <begin position="16"/>
        <end position="71"/>
    </location>
</feature>
<keyword evidence="3" id="KW-1185">Reference proteome</keyword>
<proteinExistence type="predicted"/>
<feature type="compositionally biased region" description="Basic and acidic residues" evidence="1">
    <location>
        <begin position="101"/>
        <end position="118"/>
    </location>
</feature>
<sequence>MATWFLQDEDRADYDDVWSVSDDEDLSPHGNASTREREIRAAWRAKWTRRHERRPEEHEAESRATEQPAWQPTLSDLHMQFDLSPAYFVYSAPARSSAIEQRPREAPSEAQSVRDSHGSFENAEAPNSPRGVEARASDYYKPKRVEASRPGHNLRNELAKDTPLLFDPPVAPRSGRTGSVGGDPYGVVSYEPRGLEFHRPNSLPMEKIRHSSTWPLSLDTIGAPRGPARGRSHRPPGGRSLFSSCCGAADHTGERGL</sequence>
<protein>
    <submittedName>
        <fullName evidence="2">Uncharacterized protein</fullName>
    </submittedName>
</protein>
<feature type="compositionally biased region" description="Acidic residues" evidence="1">
    <location>
        <begin position="16"/>
        <end position="25"/>
    </location>
</feature>
<dbReference type="Proteomes" id="UP001230188">
    <property type="component" value="Unassembled WGS sequence"/>
</dbReference>
<evidence type="ECO:0000313" key="2">
    <source>
        <dbReference type="EMBL" id="KAJ8602207.1"/>
    </source>
</evidence>
<reference evidence="2" key="1">
    <citation type="submission" date="2023-01" db="EMBL/GenBank/DDBJ databases">
        <title>Metagenome sequencing of chrysophaentin producing Chrysophaeum taylorii.</title>
        <authorList>
            <person name="Davison J."/>
            <person name="Bewley C."/>
        </authorList>
    </citation>
    <scope>NUCLEOTIDE SEQUENCE</scope>
    <source>
        <strain evidence="2">NIES-1699</strain>
    </source>
</reference>
<accession>A0AAD7UC08</accession>